<feature type="compositionally biased region" description="Basic and acidic residues" evidence="1">
    <location>
        <begin position="347"/>
        <end position="369"/>
    </location>
</feature>
<name>A0A5C3EG46_9BASI</name>
<proteinExistence type="predicted"/>
<evidence type="ECO:0000313" key="4">
    <source>
        <dbReference type="Proteomes" id="UP000324022"/>
    </source>
</evidence>
<gene>
    <name evidence="3" type="ORF">UTRI_04872_B</name>
</gene>
<feature type="chain" id="PRO_5022960262" evidence="2">
    <location>
        <begin position="20"/>
        <end position="1619"/>
    </location>
</feature>
<evidence type="ECO:0000256" key="2">
    <source>
        <dbReference type="SAM" id="SignalP"/>
    </source>
</evidence>
<dbReference type="Proteomes" id="UP000324022">
    <property type="component" value="Unassembled WGS sequence"/>
</dbReference>
<reference evidence="3 4" key="1">
    <citation type="submission" date="2018-03" db="EMBL/GenBank/DDBJ databases">
        <authorList>
            <person name="Guldener U."/>
        </authorList>
    </citation>
    <scope>NUCLEOTIDE SEQUENCE [LARGE SCALE GENOMIC DNA]</scope>
    <source>
        <strain evidence="3 4">NBRC100155</strain>
    </source>
</reference>
<dbReference type="EMBL" id="OOIN01000028">
    <property type="protein sequence ID" value="SPO29402.1"/>
    <property type="molecule type" value="Genomic_DNA"/>
</dbReference>
<feature type="region of interest" description="Disordered" evidence="1">
    <location>
        <begin position="1154"/>
        <end position="1179"/>
    </location>
</feature>
<evidence type="ECO:0000313" key="3">
    <source>
        <dbReference type="EMBL" id="SPO29402.1"/>
    </source>
</evidence>
<feature type="region of interest" description="Disordered" evidence="1">
    <location>
        <begin position="636"/>
        <end position="672"/>
    </location>
</feature>
<accession>A0A5C3EG46</accession>
<protein>
    <submittedName>
        <fullName evidence="3">Uncharacterized protein</fullName>
    </submittedName>
</protein>
<sequence length="1619" mass="185247">MVSFRAIICALIISIGVAARPIKPPDDNVIKSNGSHLSAVNAPHGGLQSLQLLRRGFDEDMKDAEQGMGRLTVTIKDNIAPIPAGFSAGSVHGSTTSSRYEKSGKTLAPIESAAFLQPFSGDSLSPASASVRPLQSEEEALQPMDASMDDAQAEDPILHFHKKYTRVLEPEKVPPHIASEIAQMYSIYKQKYSGVPLAGMDSDNFRGLYDNVIRDRFLEMKNIVRAMLHHSNTLQLDEIRAKYLARLQTRLQEASQALSPTSDDLLKQALRDFVEQMPQKSPEELDKLHDKIFRWYEDEETQRGERWSAHRHRLNEDFNLISRLEAEMDELLGRTTPAAHHLFRRSNLSDDSRGKRADHRDVHLQRKEAALSAAPSLLPDDRRSGFHSAVEDSGKRGNRDASLVNLSPRRWSEPEGSLKDLKSIDEVLQRVQLTRDDTGAFAIADFLRRNRPLVPTHGVSTTNQRLLAAVYRRYQALHHVRGQDLALRDRYIATEQMLYSIGRNRFRDMLPVLQHMLDHREALQLVGFRSNFLEAVHERFSHMGEQLTPTVDEIIAPAEARERNARLTRWFSNNFDDVPDDIRSRLLSRVRPMIDSPEQVLPDLHFVNHIEQDLDDLARRVEERFGRGIDVVPREFLTKRGDPSDSAGEASGSHEDADAVSEASGSLRQPPVPAHRYESIWREPGVHETMTDMGLQWFDTGAIPIAEFWRLEQPLFPLISRDRQTLEALANNYRRYQLAHPVRGKAVDMDDDEVLDHDINEASGRRKLQDIDSILSHIIQDSDRLGLDQLRVDYVRALRERFSLSSQLLTPTPEEVLDRGRRAVSSIREGPSLLDDLHSAALKTVKFWNVRMGIGKSNLERFSLDFYLLNSVERELDNLVKGADTRLATGRRFPRMSFGKRDTPNTSNRQQPQNEPRQRETIDEALERLGMNRDDPGAIPIVEFQVNNQRLLHHLHSDPQQMQRLVELYRPYQEAVPVRGANLDLENERVRWHQYLDSQGRDRFRHMRPILASMSEERGRFRFNDMQIDLLRALQDRFRWTEEQMTPTLSDLQRDLRMQTNDAFRRGLPPDVIADLGRHSLRLNMDRIGVAENHLQRFRQDLMFVNVLEAELEQVVQLAAQHGPGAGPLARRAIIPHADAEDKHSDAAKETSAALRLIDLRPRSPNSPGPEGSSRPRASRLLPMDEFLRVIGMPQDEPGSESIANYLRRGDSLLPLVRRAPTERRQLMSLYRNYQNLIPIRGRNLHLEQTNLVSNLLSDDVGRDRFRHMEPVLAYVLERRGAFGVDSVREAFLRALKERFRESLDFLTPTVSDIQRNAEQELRDIASGQVTHDNPNVAERMISDVQQRIRRTLNRRVRLMNDFSLINYLEQELEAISDHTEQVAGSGRRLLRRAEMPEESLTKRSNPSLPAANSIYMDGQAQPTDAQMHVILSPLGMNLDDAHAEPIAAYRLSESVLLQDEDIPRDLESTLRGIWLIYRQQYQPDPAYSNILPAKLMLQRLLGTDEGERFGSANRIIKLLLDHETHMQLSPLEINYLRALRARFEATHQLMRPLPSTLVARVREAIPWATPQEQQQRLHTLLGTRSARILNDQRNVLIDLKLLHTFEAELGLLLVHPVH</sequence>
<feature type="compositionally biased region" description="Basic and acidic residues" evidence="1">
    <location>
        <begin position="379"/>
        <end position="399"/>
    </location>
</feature>
<keyword evidence="4" id="KW-1185">Reference proteome</keyword>
<feature type="region of interest" description="Disordered" evidence="1">
    <location>
        <begin position="343"/>
        <end position="416"/>
    </location>
</feature>
<keyword evidence="2" id="KW-0732">Signal</keyword>
<dbReference type="OrthoDB" id="2549711at2759"/>
<evidence type="ECO:0000256" key="1">
    <source>
        <dbReference type="SAM" id="MobiDB-lite"/>
    </source>
</evidence>
<feature type="signal peptide" evidence="2">
    <location>
        <begin position="1"/>
        <end position="19"/>
    </location>
</feature>
<organism evidence="3 4">
    <name type="scientific">Ustilago trichophora</name>
    <dbReference type="NCBI Taxonomy" id="86804"/>
    <lineage>
        <taxon>Eukaryota</taxon>
        <taxon>Fungi</taxon>
        <taxon>Dikarya</taxon>
        <taxon>Basidiomycota</taxon>
        <taxon>Ustilaginomycotina</taxon>
        <taxon>Ustilaginomycetes</taxon>
        <taxon>Ustilaginales</taxon>
        <taxon>Ustilaginaceae</taxon>
        <taxon>Ustilago</taxon>
    </lineage>
</organism>
<feature type="region of interest" description="Disordered" evidence="1">
    <location>
        <begin position="891"/>
        <end position="919"/>
    </location>
</feature>